<dbReference type="InterPro" id="IPR034085">
    <property type="entry name" value="TOG"/>
</dbReference>
<keyword evidence="4" id="KW-1185">Reference proteome</keyword>
<dbReference type="PANTHER" id="PTHR21567">
    <property type="entry name" value="CLASP"/>
    <property type="match status" value="1"/>
</dbReference>
<dbReference type="GO" id="GO:0005881">
    <property type="term" value="C:cytoplasmic microtubule"/>
    <property type="evidence" value="ECO:0007669"/>
    <property type="project" value="TreeGrafter"/>
</dbReference>
<sequence length="1026" mass="114627">MVQPYLDSLLRTLLSSDDKNVMEDKCRVLVNLISRLPLENLEDQTDQIIVGLCRQGGAESNHIAKSLLQRLPPTVVVHKLLSEDFLNTRSARFRENALQIVLFALMTFPSTCFDIPMCVGRAVQAAMDRKRRVRQAALDVLAVLGQISSPKSVLDIVHQNSANREDGERLLSAVKARLARKQLPLISPNGSVQYALRIPSPESNAVMYLFGADIEWINAGVGYVSPLSLKRHSTRLHQRQNYLGYDKNATMEDTAKQQRHKAPHEILAVGVGVKPPYDYNSNIIGNIGGYTKGTMDDDKNTHFVIATSIPSNSVPVNFNGGNKVKFQGKSFPEQLSATLNDSRESSREHSDSSNGNKPTKLPVTSSRFPAMENHYEVRHGKSSNKNPSTYSNHNSFKNGSNRYVYTSNSSQESPSDLSSNDEHRTYTYSSSSSPVRQRFANVNKYLSKKSNDHIKTEEVPFTRVQQISTVSSPSIDRTNSTILLTSAEDPDDNIVYEYTGARDVISNITQTENRSSAHSKTSSKRLLEEIKSNSNSPSKKSLDENILESSSQHTIVAVDEKVENVQSTSRPISVLSNATTKSLHDECDIRPSTSLAKSNVSSASTTFRDNKSRISLLADETDRPISSNSRPTSHIGDVDVKNEKNSEDEKSVDLHEEITPQNVVKDEQEEQDGKVMQEEQDANNDHDGQKQNAMLQEEDVHVQDDTAQVEDEPEEVVILAETQEEVPVIGTMLQSIIINNETDDIAVDAVDETDFTKDRSDELTTTSTVSSIHNFSTRPSIRFRKRKVSPIKQVIPLASRQKIKDQHIACLQQLDSSNWDQIMLGLQLFVSLMRNNPEQIEPHLHQYCLALSKNIKNLRSQVSRASCQAAGEFFESHSKLLEQEADDLALALLNRTADTNKFLRSDATKALKIMCETLSVPKVIQIVTTKGATHQNAVVRTASANLCNQIIERCGVDKIYAMNRDLRDKLIVTGANLLLEGSLDTRNHAKTFFKQLSHHPFYHKTLLDVIPPRTYRNIEKSLKSIK</sequence>
<feature type="region of interest" description="Disordered" evidence="1">
    <location>
        <begin position="337"/>
        <end position="434"/>
    </location>
</feature>
<dbReference type="InterPro" id="IPR011989">
    <property type="entry name" value="ARM-like"/>
</dbReference>
<evidence type="ECO:0000259" key="2">
    <source>
        <dbReference type="SMART" id="SM01349"/>
    </source>
</evidence>
<reference evidence="3" key="1">
    <citation type="submission" date="2022-07" db="EMBL/GenBank/DDBJ databases">
        <authorList>
            <person name="Trinca V."/>
            <person name="Uliana J.V.C."/>
            <person name="Torres T.T."/>
            <person name="Ward R.J."/>
            <person name="Monesi N."/>
        </authorList>
    </citation>
    <scope>NUCLEOTIDE SEQUENCE</scope>
    <source>
        <strain evidence="3">HSMRA1968</strain>
        <tissue evidence="3">Whole embryos</tissue>
    </source>
</reference>
<dbReference type="Pfam" id="PF12348">
    <property type="entry name" value="CLASP_N"/>
    <property type="match status" value="1"/>
</dbReference>
<accession>A0A9Q0NBW9</accession>
<dbReference type="InterPro" id="IPR016024">
    <property type="entry name" value="ARM-type_fold"/>
</dbReference>
<feature type="compositionally biased region" description="Basic and acidic residues" evidence="1">
    <location>
        <begin position="671"/>
        <end position="688"/>
    </location>
</feature>
<feature type="compositionally biased region" description="Basic and acidic residues" evidence="1">
    <location>
        <begin position="341"/>
        <end position="351"/>
    </location>
</feature>
<dbReference type="SMART" id="SM01349">
    <property type="entry name" value="TOG"/>
    <property type="match status" value="1"/>
</dbReference>
<name>A0A9Q0NBW9_9DIPT</name>
<evidence type="ECO:0000313" key="3">
    <source>
        <dbReference type="EMBL" id="KAJ6647475.1"/>
    </source>
</evidence>
<protein>
    <submittedName>
        <fullName evidence="3">TOG array regulator of axonemal microtubules protein 1</fullName>
    </submittedName>
</protein>
<dbReference type="Proteomes" id="UP001151699">
    <property type="component" value="Chromosome A"/>
</dbReference>
<dbReference type="AlphaFoldDB" id="A0A9Q0NBW9"/>
<organism evidence="3 4">
    <name type="scientific">Pseudolycoriella hygida</name>
    <dbReference type="NCBI Taxonomy" id="35572"/>
    <lineage>
        <taxon>Eukaryota</taxon>
        <taxon>Metazoa</taxon>
        <taxon>Ecdysozoa</taxon>
        <taxon>Arthropoda</taxon>
        <taxon>Hexapoda</taxon>
        <taxon>Insecta</taxon>
        <taxon>Pterygota</taxon>
        <taxon>Neoptera</taxon>
        <taxon>Endopterygota</taxon>
        <taxon>Diptera</taxon>
        <taxon>Nematocera</taxon>
        <taxon>Sciaroidea</taxon>
        <taxon>Sciaridae</taxon>
        <taxon>Pseudolycoriella</taxon>
    </lineage>
</organism>
<dbReference type="EMBL" id="WJQU01000001">
    <property type="protein sequence ID" value="KAJ6647475.1"/>
    <property type="molecule type" value="Genomic_DNA"/>
</dbReference>
<dbReference type="PANTHER" id="PTHR21567:SF87">
    <property type="entry name" value="CRESCERIN-LIKE PROTEIN CHE-12"/>
    <property type="match status" value="1"/>
</dbReference>
<dbReference type="InterPro" id="IPR024395">
    <property type="entry name" value="CLASP_N_dom"/>
</dbReference>
<evidence type="ECO:0000313" key="4">
    <source>
        <dbReference type="Proteomes" id="UP001151699"/>
    </source>
</evidence>
<feature type="compositionally biased region" description="Basic and acidic residues" evidence="1">
    <location>
        <begin position="636"/>
        <end position="658"/>
    </location>
</feature>
<dbReference type="Gene3D" id="1.25.10.10">
    <property type="entry name" value="Leucine-rich Repeat Variant"/>
    <property type="match status" value="2"/>
</dbReference>
<comment type="caution">
    <text evidence="3">The sequence shown here is derived from an EMBL/GenBank/DDBJ whole genome shotgun (WGS) entry which is preliminary data.</text>
</comment>
<dbReference type="GO" id="GO:0005929">
    <property type="term" value="C:cilium"/>
    <property type="evidence" value="ECO:0007669"/>
    <property type="project" value="TreeGrafter"/>
</dbReference>
<dbReference type="SUPFAM" id="SSF48371">
    <property type="entry name" value="ARM repeat"/>
    <property type="match status" value="1"/>
</dbReference>
<feature type="compositionally biased region" description="Polar residues" evidence="1">
    <location>
        <begin position="383"/>
        <end position="418"/>
    </location>
</feature>
<dbReference type="OrthoDB" id="63891at2759"/>
<feature type="domain" description="TOG" evidence="2">
    <location>
        <begin position="789"/>
        <end position="1026"/>
    </location>
</feature>
<evidence type="ECO:0000256" key="1">
    <source>
        <dbReference type="SAM" id="MobiDB-lite"/>
    </source>
</evidence>
<dbReference type="GO" id="GO:0008017">
    <property type="term" value="F:microtubule binding"/>
    <property type="evidence" value="ECO:0007669"/>
    <property type="project" value="TreeGrafter"/>
</dbReference>
<dbReference type="GO" id="GO:0000226">
    <property type="term" value="P:microtubule cytoskeleton organization"/>
    <property type="evidence" value="ECO:0007669"/>
    <property type="project" value="UniProtKB-ARBA"/>
</dbReference>
<proteinExistence type="predicted"/>
<feature type="region of interest" description="Disordered" evidence="1">
    <location>
        <begin position="618"/>
        <end position="688"/>
    </location>
</feature>
<gene>
    <name evidence="3" type="primary">Togaram1</name>
    <name evidence="3" type="ORF">Bhyg_02698</name>
</gene>